<comment type="caution">
    <text evidence="1">The sequence shown here is derived from an EMBL/GenBank/DDBJ whole genome shotgun (WGS) entry which is preliminary data.</text>
</comment>
<dbReference type="Gene3D" id="1.10.1220.10">
    <property type="entry name" value="Met repressor-like"/>
    <property type="match status" value="1"/>
</dbReference>
<evidence type="ECO:0000313" key="1">
    <source>
        <dbReference type="EMBL" id="TAA73861.1"/>
    </source>
</evidence>
<dbReference type="InterPro" id="IPR013321">
    <property type="entry name" value="Arc_rbn_hlx_hlx"/>
</dbReference>
<dbReference type="AlphaFoldDB" id="A0A521FYY9"/>
<name>A0A521FYY9_9BACT</name>
<evidence type="ECO:0000313" key="2">
    <source>
        <dbReference type="Proteomes" id="UP000316238"/>
    </source>
</evidence>
<dbReference type="GO" id="GO:0006355">
    <property type="term" value="P:regulation of DNA-templated transcription"/>
    <property type="evidence" value="ECO:0007669"/>
    <property type="project" value="InterPro"/>
</dbReference>
<dbReference type="EMBL" id="NQJD01000053">
    <property type="protein sequence ID" value="TAA73861.1"/>
    <property type="molecule type" value="Genomic_DNA"/>
</dbReference>
<reference evidence="1" key="1">
    <citation type="submission" date="2017-07" db="EMBL/GenBank/DDBJ databases">
        <title>The cable genome - Insights into the physiology and evolution of filamentous bacteria capable of sulfide oxidation via long distance electron transfer.</title>
        <authorList>
            <person name="Thorup C."/>
            <person name="Bjerg J.T."/>
            <person name="Schreiber L."/>
            <person name="Nielsen L.P."/>
            <person name="Kjeldsen K.U."/>
            <person name="Boesen T."/>
            <person name="Boggild A."/>
            <person name="Meysman F."/>
            <person name="Geelhoed J."/>
            <person name="Schramm A."/>
        </authorList>
    </citation>
    <scope>NUCLEOTIDE SEQUENCE [LARGE SCALE GENOMIC DNA]</scope>
    <source>
        <strain evidence="1">GS</strain>
    </source>
</reference>
<dbReference type="Proteomes" id="UP000316238">
    <property type="component" value="Unassembled WGS sequence"/>
</dbReference>
<accession>A0A521FYY9</accession>
<gene>
    <name evidence="1" type="ORF">CDV28_1536</name>
</gene>
<keyword evidence="2" id="KW-1185">Reference proteome</keyword>
<sequence>MYHKMNITLSDQTAHLLEQLTDRMSKKRFIEDAVKYYIDHIGKSKIREQLKQGAMERAGRDLKLSHEWDSLEDKIW</sequence>
<protein>
    <submittedName>
        <fullName evidence="1">CopG family transcriptional regulator</fullName>
    </submittedName>
</protein>
<proteinExistence type="predicted"/>
<organism evidence="1 2">
    <name type="scientific">Candidatus Electronema aureum</name>
    <dbReference type="NCBI Taxonomy" id="2005002"/>
    <lineage>
        <taxon>Bacteria</taxon>
        <taxon>Pseudomonadati</taxon>
        <taxon>Thermodesulfobacteriota</taxon>
        <taxon>Desulfobulbia</taxon>
        <taxon>Desulfobulbales</taxon>
        <taxon>Desulfobulbaceae</taxon>
        <taxon>Candidatus Electronema</taxon>
    </lineage>
</organism>